<evidence type="ECO:0000313" key="2">
    <source>
        <dbReference type="EMBL" id="ACK41991.1"/>
    </source>
</evidence>
<keyword evidence="1" id="KW-0472">Membrane</keyword>
<feature type="transmembrane region" description="Helical" evidence="1">
    <location>
        <begin position="209"/>
        <end position="234"/>
    </location>
</feature>
<gene>
    <name evidence="2" type="ordered locus">Dtur_0706</name>
</gene>
<reference evidence="3" key="1">
    <citation type="journal article" date="2016" name="Front. Microbiol.">
        <title>The complete genome sequence of hyperthermophile Dictyoglomus turgidum DSM 6724 reveals a specialized carbohydrate fermentor.</title>
        <authorList>
            <person name="Brumm P.J."/>
            <person name="Gowda K."/>
            <person name="Robb F.T."/>
            <person name="Mead D.A."/>
        </authorList>
    </citation>
    <scope>NUCLEOTIDE SEQUENCE [LARGE SCALE GENOMIC DNA]</scope>
    <source>
        <strain evidence="3">DSM 6724 / Z-1310</strain>
    </source>
</reference>
<dbReference type="Proteomes" id="UP000007719">
    <property type="component" value="Chromosome"/>
</dbReference>
<keyword evidence="3" id="KW-1185">Reference proteome</keyword>
<dbReference type="STRING" id="515635.Dtur_0706"/>
<dbReference type="EMBL" id="CP001251">
    <property type="protein sequence ID" value="ACK41991.1"/>
    <property type="molecule type" value="Genomic_DNA"/>
</dbReference>
<dbReference type="AlphaFoldDB" id="B8DZQ8"/>
<sequence length="416" mass="49529">MWLLYLDLITRISFIFSLIMAAVIIMYNPVVPFYFFPLLIFLSFMAHILKNFLSEKLRFFVLIPYISIIFLPLGTYEKILILLISLISTYLLLTQKSVSYGLAVDHYRKTSPIAIIIFIISFFMRYLSTSRFTNFELTVLPSLLVYFVVSVFLLRTLRYMEHKIEDKKLVSLNLRYAFGVISLSALLSIPGVRDKIFFITSNIFSIVYFLFTTIIAVIFIVIGYILSWIFYLVLNFMAKRGLIGSLNTRDFRMDPNLSRLLRLLWDRRESHSEIIDILLVISFYILVTGLIILIILWVIRRVFSSQTKGENYIEEREFLFSQINPWNAIRRFLEGRNLGIVREYYRKYLMRSKNLGVDLKPSDTTQDVYKKTFQLFDSEVLRRIREIYIYVRYNRMESSRDLDKEFISLYRRLFKK</sequence>
<feature type="transmembrane region" description="Helical" evidence="1">
    <location>
        <begin position="57"/>
        <end position="73"/>
    </location>
</feature>
<dbReference type="InParanoid" id="B8DZQ8"/>
<feature type="transmembrane region" description="Helical" evidence="1">
    <location>
        <begin position="33"/>
        <end position="50"/>
    </location>
</feature>
<keyword evidence="1" id="KW-0812">Transmembrane</keyword>
<feature type="transmembrane region" description="Helical" evidence="1">
    <location>
        <begin position="169"/>
        <end position="189"/>
    </location>
</feature>
<dbReference type="RefSeq" id="WP_012583076.1">
    <property type="nucleotide sequence ID" value="NC_011661.1"/>
</dbReference>
<dbReference type="OrthoDB" id="9815683at2"/>
<evidence type="ECO:0000313" key="3">
    <source>
        <dbReference type="Proteomes" id="UP000007719"/>
    </source>
</evidence>
<protein>
    <recommendedName>
        <fullName evidence="4">DUF4129 domain-containing protein</fullName>
    </recommendedName>
</protein>
<name>B8DZQ8_DICTD</name>
<dbReference type="EnsemblBacteria" id="ACK41991">
    <property type="protein sequence ID" value="ACK41991"/>
    <property type="gene ID" value="Dtur_0706"/>
</dbReference>
<organism evidence="2 3">
    <name type="scientific">Dictyoglomus turgidum (strain DSM 6724 / Z-1310)</name>
    <dbReference type="NCBI Taxonomy" id="515635"/>
    <lineage>
        <taxon>Bacteria</taxon>
        <taxon>Pseudomonadati</taxon>
        <taxon>Dictyoglomota</taxon>
        <taxon>Dictyoglomia</taxon>
        <taxon>Dictyoglomales</taxon>
        <taxon>Dictyoglomaceae</taxon>
        <taxon>Dictyoglomus</taxon>
    </lineage>
</organism>
<dbReference type="KEGG" id="dtu:Dtur_0706"/>
<evidence type="ECO:0000256" key="1">
    <source>
        <dbReference type="SAM" id="Phobius"/>
    </source>
</evidence>
<dbReference type="HOGENOM" id="CLU_651708_0_0_0"/>
<feature type="transmembrane region" description="Helical" evidence="1">
    <location>
        <begin position="79"/>
        <end position="98"/>
    </location>
</feature>
<feature type="transmembrane region" description="Helical" evidence="1">
    <location>
        <begin position="277"/>
        <end position="299"/>
    </location>
</feature>
<proteinExistence type="predicted"/>
<feature type="transmembrane region" description="Helical" evidence="1">
    <location>
        <begin position="139"/>
        <end position="157"/>
    </location>
</feature>
<dbReference type="eggNOG" id="ENOG502ZJXY">
    <property type="taxonomic scope" value="Bacteria"/>
</dbReference>
<evidence type="ECO:0008006" key="4">
    <source>
        <dbReference type="Google" id="ProtNLM"/>
    </source>
</evidence>
<accession>B8DZQ8</accession>
<keyword evidence="1" id="KW-1133">Transmembrane helix</keyword>
<feature type="transmembrane region" description="Helical" evidence="1">
    <location>
        <begin position="110"/>
        <end position="127"/>
    </location>
</feature>